<dbReference type="RefSeq" id="XP_060449337.1">
    <property type="nucleotide sequence ID" value="XM_060583137.1"/>
</dbReference>
<gene>
    <name evidence="2" type="ORF">BDP81DRAFT_302783</name>
</gene>
<organism evidence="2 3">
    <name type="scientific">Colletotrichum phormii</name>
    <dbReference type="NCBI Taxonomy" id="359342"/>
    <lineage>
        <taxon>Eukaryota</taxon>
        <taxon>Fungi</taxon>
        <taxon>Dikarya</taxon>
        <taxon>Ascomycota</taxon>
        <taxon>Pezizomycotina</taxon>
        <taxon>Sordariomycetes</taxon>
        <taxon>Hypocreomycetidae</taxon>
        <taxon>Glomerellales</taxon>
        <taxon>Glomerellaceae</taxon>
        <taxon>Colletotrichum</taxon>
        <taxon>Colletotrichum acutatum species complex</taxon>
    </lineage>
</organism>
<dbReference type="PANTHER" id="PTHR38788">
    <property type="entry name" value="CLR5 DOMAIN-CONTAINING PROTEIN"/>
    <property type="match status" value="1"/>
</dbReference>
<protein>
    <submittedName>
        <fullName evidence="2">Clr5 domain-containing protein</fullName>
    </submittedName>
</protein>
<feature type="domain" description="Clr5" evidence="1">
    <location>
        <begin position="21"/>
        <end position="73"/>
    </location>
</feature>
<dbReference type="InterPro" id="IPR025676">
    <property type="entry name" value="Clr5_dom"/>
</dbReference>
<dbReference type="Pfam" id="PF14420">
    <property type="entry name" value="Clr5"/>
    <property type="match status" value="1"/>
</dbReference>
<proteinExistence type="predicted"/>
<dbReference type="PANTHER" id="PTHR38788:SF3">
    <property type="entry name" value="CLR5 DOMAIN-CONTAINING PROTEIN"/>
    <property type="match status" value="1"/>
</dbReference>
<evidence type="ECO:0000259" key="1">
    <source>
        <dbReference type="Pfam" id="PF14420"/>
    </source>
</evidence>
<reference evidence="2" key="1">
    <citation type="submission" date="2021-06" db="EMBL/GenBank/DDBJ databases">
        <title>Comparative genomics, transcriptomics and evolutionary studies reveal genomic signatures of adaptation to plant cell wall in hemibiotrophic fungi.</title>
        <authorList>
            <consortium name="DOE Joint Genome Institute"/>
            <person name="Baroncelli R."/>
            <person name="Diaz J.F."/>
            <person name="Benocci T."/>
            <person name="Peng M."/>
            <person name="Battaglia E."/>
            <person name="Haridas S."/>
            <person name="Andreopoulos W."/>
            <person name="Labutti K."/>
            <person name="Pangilinan J."/>
            <person name="Floch G.L."/>
            <person name="Makela M.R."/>
            <person name="Henrissat B."/>
            <person name="Grigoriev I.V."/>
            <person name="Crouch J.A."/>
            <person name="De Vries R.P."/>
            <person name="Sukno S.A."/>
            <person name="Thon M.R."/>
        </authorList>
    </citation>
    <scope>NUCLEOTIDE SEQUENCE</scope>
    <source>
        <strain evidence="2">CBS 102054</strain>
    </source>
</reference>
<accession>A0AAI9ZYS1</accession>
<dbReference type="AlphaFoldDB" id="A0AAI9ZYS1"/>
<dbReference type="GeneID" id="85467999"/>
<dbReference type="EMBL" id="JAHMHQ010000004">
    <property type="protein sequence ID" value="KAK1640730.1"/>
    <property type="molecule type" value="Genomic_DNA"/>
</dbReference>
<comment type="caution">
    <text evidence="2">The sequence shown here is derived from an EMBL/GenBank/DDBJ whole genome shotgun (WGS) entry which is preliminary data.</text>
</comment>
<evidence type="ECO:0000313" key="3">
    <source>
        <dbReference type="Proteomes" id="UP001243989"/>
    </source>
</evidence>
<keyword evidence="3" id="KW-1185">Reference proteome</keyword>
<dbReference type="Proteomes" id="UP001243989">
    <property type="component" value="Unassembled WGS sequence"/>
</dbReference>
<name>A0AAI9ZYS1_9PEZI</name>
<feature type="non-terminal residue" evidence="2">
    <location>
        <position position="80"/>
    </location>
</feature>
<sequence length="80" mass="9549">MDTSRDTGAPLVTRKKTYATEEVWDCHRSIIAKLYQDEKMSLKQVKQIMERDYSLYATERMFKTRLRSWGLEKKLKESEA</sequence>
<evidence type="ECO:0000313" key="2">
    <source>
        <dbReference type="EMBL" id="KAK1640730.1"/>
    </source>
</evidence>